<evidence type="ECO:0000313" key="6">
    <source>
        <dbReference type="Proteomes" id="UP000274756"/>
    </source>
</evidence>
<dbReference type="InterPro" id="IPR019446">
    <property type="entry name" value="BMT5-like"/>
</dbReference>
<accession>A0A0N4ULS0</accession>
<dbReference type="Proteomes" id="UP000274756">
    <property type="component" value="Unassembled WGS sequence"/>
</dbReference>
<dbReference type="Proteomes" id="UP000038040">
    <property type="component" value="Unplaced"/>
</dbReference>
<evidence type="ECO:0000256" key="2">
    <source>
        <dbReference type="SAM" id="MobiDB-lite"/>
    </source>
</evidence>
<feature type="domain" description="25S rRNA (uridine-N(3))-methyltransferase BMT5-like" evidence="3">
    <location>
        <begin position="101"/>
        <end position="276"/>
    </location>
</feature>
<dbReference type="Pfam" id="PF10354">
    <property type="entry name" value="BMT5-like"/>
    <property type="match status" value="1"/>
</dbReference>
<evidence type="ECO:0000313" key="5">
    <source>
        <dbReference type="Proteomes" id="UP000038040"/>
    </source>
</evidence>
<dbReference type="OrthoDB" id="331763at2759"/>
<evidence type="ECO:0000313" key="7">
    <source>
        <dbReference type="WBParaSite" id="DME_0000875701-mRNA-1"/>
    </source>
</evidence>
<reference evidence="4 6" key="2">
    <citation type="submission" date="2018-11" db="EMBL/GenBank/DDBJ databases">
        <authorList>
            <consortium name="Pathogen Informatics"/>
        </authorList>
    </citation>
    <scope>NUCLEOTIDE SEQUENCE [LARGE SCALE GENOMIC DNA]</scope>
</reference>
<dbReference type="GO" id="GO:0070042">
    <property type="term" value="F:rRNA (uridine-N3-)-methyltransferase activity"/>
    <property type="evidence" value="ECO:0007669"/>
    <property type="project" value="InterPro"/>
</dbReference>
<organism evidence="5 7">
    <name type="scientific">Dracunculus medinensis</name>
    <name type="common">Guinea worm</name>
    <dbReference type="NCBI Taxonomy" id="318479"/>
    <lineage>
        <taxon>Eukaryota</taxon>
        <taxon>Metazoa</taxon>
        <taxon>Ecdysozoa</taxon>
        <taxon>Nematoda</taxon>
        <taxon>Chromadorea</taxon>
        <taxon>Rhabditida</taxon>
        <taxon>Spirurina</taxon>
        <taxon>Dracunculoidea</taxon>
        <taxon>Dracunculidae</taxon>
        <taxon>Dracunculus</taxon>
    </lineage>
</organism>
<keyword evidence="6" id="KW-1185">Reference proteome</keyword>
<dbReference type="GO" id="GO:0070475">
    <property type="term" value="P:rRNA base methylation"/>
    <property type="evidence" value="ECO:0007669"/>
    <property type="project" value="InterPro"/>
</dbReference>
<dbReference type="PANTHER" id="PTHR11538">
    <property type="entry name" value="PHENYLALANYL-TRNA SYNTHETASE"/>
    <property type="match status" value="1"/>
</dbReference>
<evidence type="ECO:0000259" key="3">
    <source>
        <dbReference type="Pfam" id="PF10354"/>
    </source>
</evidence>
<keyword evidence="1" id="KW-0175">Coiled coil</keyword>
<dbReference type="PANTHER" id="PTHR11538:SF26">
    <property type="entry name" value="FERREDOXIN-FOLD ANTICODON-BINDING DOMAIN-CONTAINING PROTEIN 1"/>
    <property type="match status" value="1"/>
</dbReference>
<evidence type="ECO:0000313" key="4">
    <source>
        <dbReference type="EMBL" id="VDN52675.1"/>
    </source>
</evidence>
<feature type="coiled-coil region" evidence="1">
    <location>
        <begin position="55"/>
        <end position="89"/>
    </location>
</feature>
<sequence length="427" mass="49660">MEKGNKGKGKNKSKDHGPRTDDKLFDAISTAKETLMKALDGKECTGMDINLVEEIISLKEENRAIIKELENLREKVQNLLQLIQRLTFNCTPLLKPSRRVLILGDGNFTFSLAFCQLHHDVQIVASAYETEKEYFKRYPLAFNTILSLLNYYPRVTVHFGIDASCLPEIWRKKFGDIIWNFPHHGGKSNMRLNRELMQRVLASVSNIFPIGRFSITFAKNQSGLDHDSVCNKRIFKANCLPKHVSDSWQIAYLAAKYDFDIFSINKFDPSQFPGYIASGYRNRDRFFRNNIRAETVTLVLSPKITTLFGMKIYEKSIIKFSNIYHEFRPFFQHDLSIIYRDVGNILYWEGKFYDMIAYLCSSLVLSIRELKELRSTAPSGFPNRIYRLVWQSWNKAMSKSLSNALQEQLRIAIIARIQKKFYKFDLT</sequence>
<dbReference type="WBParaSite" id="DME_0000875701-mRNA-1">
    <property type="protein sequence ID" value="DME_0000875701-mRNA-1"/>
    <property type="gene ID" value="DME_0000875701"/>
</dbReference>
<dbReference type="AlphaFoldDB" id="A0A0N4ULS0"/>
<gene>
    <name evidence="4" type="ORF">DME_LOCUS2648</name>
</gene>
<feature type="compositionally biased region" description="Basic and acidic residues" evidence="2">
    <location>
        <begin position="12"/>
        <end position="23"/>
    </location>
</feature>
<feature type="compositionally biased region" description="Basic residues" evidence="2">
    <location>
        <begin position="1"/>
        <end position="11"/>
    </location>
</feature>
<dbReference type="GO" id="GO:0005737">
    <property type="term" value="C:cytoplasm"/>
    <property type="evidence" value="ECO:0007669"/>
    <property type="project" value="TreeGrafter"/>
</dbReference>
<dbReference type="EMBL" id="UYYG01000072">
    <property type="protein sequence ID" value="VDN52675.1"/>
    <property type="molecule type" value="Genomic_DNA"/>
</dbReference>
<evidence type="ECO:0000256" key="1">
    <source>
        <dbReference type="SAM" id="Coils"/>
    </source>
</evidence>
<dbReference type="STRING" id="318479.A0A0N4ULS0"/>
<name>A0A0N4ULS0_DRAME</name>
<reference evidence="7" key="1">
    <citation type="submission" date="2017-02" db="UniProtKB">
        <authorList>
            <consortium name="WormBaseParasite"/>
        </authorList>
    </citation>
    <scope>IDENTIFICATION</scope>
</reference>
<feature type="region of interest" description="Disordered" evidence="2">
    <location>
        <begin position="1"/>
        <end position="23"/>
    </location>
</feature>
<proteinExistence type="predicted"/>
<protein>
    <submittedName>
        <fullName evidence="7">DUF2431 domain-containing protein</fullName>
    </submittedName>
</protein>